<name>A0A4U1J284_9BACT</name>
<comment type="caution">
    <text evidence="3">The sequence shown here is derived from an EMBL/GenBank/DDBJ whole genome shotgun (WGS) entry which is preliminary data.</text>
</comment>
<organism evidence="3 4">
    <name type="scientific">Polyangium fumosum</name>
    <dbReference type="NCBI Taxonomy" id="889272"/>
    <lineage>
        <taxon>Bacteria</taxon>
        <taxon>Pseudomonadati</taxon>
        <taxon>Myxococcota</taxon>
        <taxon>Polyangia</taxon>
        <taxon>Polyangiales</taxon>
        <taxon>Polyangiaceae</taxon>
        <taxon>Polyangium</taxon>
    </lineage>
</organism>
<feature type="region of interest" description="Disordered" evidence="1">
    <location>
        <begin position="83"/>
        <end position="102"/>
    </location>
</feature>
<dbReference type="AlphaFoldDB" id="A0A4U1J284"/>
<feature type="signal peptide" evidence="2">
    <location>
        <begin position="1"/>
        <end position="36"/>
    </location>
</feature>
<dbReference type="EMBL" id="SSMQ01000045">
    <property type="protein sequence ID" value="TKD00697.1"/>
    <property type="molecule type" value="Genomic_DNA"/>
</dbReference>
<evidence type="ECO:0000256" key="2">
    <source>
        <dbReference type="SAM" id="SignalP"/>
    </source>
</evidence>
<dbReference type="PROSITE" id="PS51257">
    <property type="entry name" value="PROKAR_LIPOPROTEIN"/>
    <property type="match status" value="1"/>
</dbReference>
<evidence type="ECO:0000313" key="4">
    <source>
        <dbReference type="Proteomes" id="UP000309215"/>
    </source>
</evidence>
<feature type="chain" id="PRO_5020367877" description="AgmX/PglI C-terminal domain-containing protein" evidence="2">
    <location>
        <begin position="37"/>
        <end position="212"/>
    </location>
</feature>
<keyword evidence="4" id="KW-1185">Reference proteome</keyword>
<accession>A0A4U1J284</accession>
<keyword evidence="2" id="KW-0732">Signal</keyword>
<gene>
    <name evidence="3" type="ORF">E8A74_33895</name>
</gene>
<dbReference type="RefSeq" id="WP_136933250.1">
    <property type="nucleotide sequence ID" value="NZ_SSMQ01000045.1"/>
</dbReference>
<reference evidence="3 4" key="1">
    <citation type="submission" date="2019-04" db="EMBL/GenBank/DDBJ databases">
        <authorList>
            <person name="Li Y."/>
            <person name="Wang J."/>
        </authorList>
    </citation>
    <scope>NUCLEOTIDE SEQUENCE [LARGE SCALE GENOMIC DNA]</scope>
    <source>
        <strain evidence="3 4">DSM 14668</strain>
    </source>
</reference>
<proteinExistence type="predicted"/>
<sequence>MNPPDRKRQTFVSKTALRLACLVAAPLLVACSGATAPDGSAPAPTTTTAAAPASASASAAAPAPDAPASASAAPEPVASASASASASAAAPEAPPPEATPLPAVKVKNIGMHIGGGPNDDATKAPFNRSVEPHFDELRRCFAKVEDPKKGGDFGVDLLVDGKGGKAQVSHPRTALKGEGFVPCVVGVFEAIEFLKPKGGKKTMVSYSIRFTP</sequence>
<evidence type="ECO:0000313" key="3">
    <source>
        <dbReference type="EMBL" id="TKD00697.1"/>
    </source>
</evidence>
<evidence type="ECO:0000256" key="1">
    <source>
        <dbReference type="SAM" id="MobiDB-lite"/>
    </source>
</evidence>
<dbReference type="OrthoDB" id="5520037at2"/>
<evidence type="ECO:0008006" key="5">
    <source>
        <dbReference type="Google" id="ProtNLM"/>
    </source>
</evidence>
<feature type="region of interest" description="Disordered" evidence="1">
    <location>
        <begin position="34"/>
        <end position="75"/>
    </location>
</feature>
<protein>
    <recommendedName>
        <fullName evidence="5">AgmX/PglI C-terminal domain-containing protein</fullName>
    </recommendedName>
</protein>
<dbReference type="Proteomes" id="UP000309215">
    <property type="component" value="Unassembled WGS sequence"/>
</dbReference>